<dbReference type="PANTHER" id="PTHR24159:SF5">
    <property type="entry name" value="ANK_REP_REGION DOMAIN-CONTAINING PROTEIN"/>
    <property type="match status" value="1"/>
</dbReference>
<sequence length="421" mass="50539">MNKFDVLMTNLQILSDLQNRVTDLLSCDEIQILEELSKFFVFLKDISISTNFGVYEGFLRLLVHLSIYYKIPKSDQEIQHMYNVFFAILKELISNHSLKTSFKISTLCFIFKYSNHFLLFLLEEGIFDFGFLQKILLKNKIPFLYFLPEIKKANPAGYIKYKKYHRLDNKFINYFYDFDIISILESMNEEQIQEEQNRNIFSDIRKETHSIEMLAKIIREDNLDSFQEFMQTHPDINLNSNIDPSIFEENPDLNNRWRGISLIEYSMAFGAINIFRYLWLNKVHFIEFSLKYSIMGGNYEIIHILEEECKYKFKKTSYSIAIQYYQNEISEYLFNYLEMTQLTFSKVLQLFNDSLNFDILFKWLCSMNSNTQENYQKTRITHYLLKYSQNAFFIFYDVLLHSNININALNTISFHIHNYFI</sequence>
<protein>
    <recommendedName>
        <fullName evidence="3">DUF3447 domain-containing protein</fullName>
    </recommendedName>
</protein>
<keyword evidence="2" id="KW-1185">Reference proteome</keyword>
<dbReference type="EMBL" id="MLAK01000176">
    <property type="protein sequence ID" value="OHT15890.1"/>
    <property type="molecule type" value="Genomic_DNA"/>
</dbReference>
<evidence type="ECO:0000313" key="1">
    <source>
        <dbReference type="EMBL" id="OHT15890.1"/>
    </source>
</evidence>
<dbReference type="GeneID" id="94832125"/>
<dbReference type="AlphaFoldDB" id="A0A1J4KXI6"/>
<evidence type="ECO:0008006" key="3">
    <source>
        <dbReference type="Google" id="ProtNLM"/>
    </source>
</evidence>
<dbReference type="RefSeq" id="XP_068369026.1">
    <property type="nucleotide sequence ID" value="XM_068497421.1"/>
</dbReference>
<dbReference type="Proteomes" id="UP000179807">
    <property type="component" value="Unassembled WGS sequence"/>
</dbReference>
<proteinExistence type="predicted"/>
<dbReference type="VEuPathDB" id="TrichDB:TRFO_13738"/>
<accession>A0A1J4KXI6</accession>
<dbReference type="PANTHER" id="PTHR24159">
    <property type="match status" value="1"/>
</dbReference>
<name>A0A1J4KXI6_9EUKA</name>
<reference evidence="1" key="1">
    <citation type="submission" date="2016-10" db="EMBL/GenBank/DDBJ databases">
        <authorList>
            <person name="Benchimol M."/>
            <person name="Almeida L.G."/>
            <person name="Vasconcelos A.T."/>
            <person name="Perreira-Neves A."/>
            <person name="Rosa I.A."/>
            <person name="Tasca T."/>
            <person name="Bogo M.R."/>
            <person name="de Souza W."/>
        </authorList>
    </citation>
    <scope>NUCLEOTIDE SEQUENCE [LARGE SCALE GENOMIC DNA]</scope>
    <source>
        <strain evidence="1">K</strain>
    </source>
</reference>
<organism evidence="1 2">
    <name type="scientific">Tritrichomonas foetus</name>
    <dbReference type="NCBI Taxonomy" id="1144522"/>
    <lineage>
        <taxon>Eukaryota</taxon>
        <taxon>Metamonada</taxon>
        <taxon>Parabasalia</taxon>
        <taxon>Tritrichomonadida</taxon>
        <taxon>Tritrichomonadidae</taxon>
        <taxon>Tritrichomonas</taxon>
    </lineage>
</organism>
<gene>
    <name evidence="1" type="ORF">TRFO_13738</name>
</gene>
<comment type="caution">
    <text evidence="1">The sequence shown here is derived from an EMBL/GenBank/DDBJ whole genome shotgun (WGS) entry which is preliminary data.</text>
</comment>
<dbReference type="InterPro" id="IPR036770">
    <property type="entry name" value="Ankyrin_rpt-contain_sf"/>
</dbReference>
<evidence type="ECO:0000313" key="2">
    <source>
        <dbReference type="Proteomes" id="UP000179807"/>
    </source>
</evidence>
<dbReference type="SUPFAM" id="SSF48403">
    <property type="entry name" value="Ankyrin repeat"/>
    <property type="match status" value="1"/>
</dbReference>